<dbReference type="AlphaFoldDB" id="A0A6U5YYT5"/>
<evidence type="ECO:0000313" key="2">
    <source>
        <dbReference type="EMBL" id="CAE2291993.1"/>
    </source>
</evidence>
<sequence>MDPPAIAFGNLLPYIENSDELHTAIAIWIRSHFLYRRLHVFRTKNKELKHNRISSDETDDFTIKLRMPHSPTCFMSAFFLISGARTGHETRLLASLANRCAKKTS</sequence>
<proteinExistence type="predicted"/>
<reference evidence="1" key="1">
    <citation type="submission" date="2021-01" db="EMBL/GenBank/DDBJ databases">
        <authorList>
            <person name="Corre E."/>
            <person name="Pelletier E."/>
            <person name="Niang G."/>
            <person name="Scheremetjew M."/>
            <person name="Finn R."/>
            <person name="Kale V."/>
            <person name="Holt S."/>
            <person name="Cochrane G."/>
            <person name="Meng A."/>
            <person name="Brown T."/>
            <person name="Cohen L."/>
        </authorList>
    </citation>
    <scope>NUCLEOTIDE SEQUENCE</scope>
    <source>
        <strain evidence="1">CCMP 2712</strain>
    </source>
</reference>
<accession>A0A6U5YYT5</accession>
<protein>
    <submittedName>
        <fullName evidence="1">Uncharacterized protein</fullName>
    </submittedName>
</protein>
<dbReference type="EMBL" id="HBKN01014823">
    <property type="protein sequence ID" value="CAE2291993.1"/>
    <property type="molecule type" value="Transcribed_RNA"/>
</dbReference>
<dbReference type="EMBL" id="HBKN01014819">
    <property type="protein sequence ID" value="CAE2291989.1"/>
    <property type="molecule type" value="Transcribed_RNA"/>
</dbReference>
<evidence type="ECO:0000313" key="1">
    <source>
        <dbReference type="EMBL" id="CAE2291989.1"/>
    </source>
</evidence>
<name>A0A6U5YYT5_GUITH</name>
<gene>
    <name evidence="1" type="ORF">GTHE00462_LOCUS11535</name>
    <name evidence="2" type="ORF">GTHE00462_LOCUS11537</name>
</gene>
<organism evidence="1">
    <name type="scientific">Guillardia theta</name>
    <name type="common">Cryptophyte</name>
    <name type="synonym">Cryptomonas phi</name>
    <dbReference type="NCBI Taxonomy" id="55529"/>
    <lineage>
        <taxon>Eukaryota</taxon>
        <taxon>Cryptophyceae</taxon>
        <taxon>Pyrenomonadales</taxon>
        <taxon>Geminigeraceae</taxon>
        <taxon>Guillardia</taxon>
    </lineage>
</organism>